<proteinExistence type="predicted"/>
<dbReference type="AlphaFoldDB" id="A0A2A2HDM1"/>
<gene>
    <name evidence="1" type="ORF">ASJ82_07585</name>
</gene>
<sequence length="247" mass="29129">MQTIQIIQEKIENYTLNHDYKPIEITVNIRSPLYTSSPYIFLDGILSYLCLREALGEDYWSLPTDYTVDISKLDIPLKQTHDMYHCSVGLYNKPYLRKDIVYKRFTDKETRHLTKKQQKGRIRTNSGHYKDKIIQLPLVLTDKITWYANGDKQEIQRLLEHLTHIGKKTSIGGGYIKNIEINETEEDYSFMKNNKLISIIPTKYYKQPPKNGDEFKSRTYKPPYWDATQKTICIVPNNQLIENIKKI</sequence>
<protein>
    <submittedName>
        <fullName evidence="1">Uncharacterized protein</fullName>
    </submittedName>
</protein>
<evidence type="ECO:0000313" key="1">
    <source>
        <dbReference type="EMBL" id="PAV07529.1"/>
    </source>
</evidence>
<dbReference type="RefSeq" id="WP_095608413.1">
    <property type="nucleotide sequence ID" value="NZ_LMVN01000011.1"/>
</dbReference>
<name>A0A2A2HDM1_9EURY</name>
<comment type="caution">
    <text evidence="1">The sequence shown here is derived from an EMBL/GenBank/DDBJ whole genome shotgun (WGS) entry which is preliminary data.</text>
</comment>
<evidence type="ECO:0000313" key="2">
    <source>
        <dbReference type="Proteomes" id="UP000217528"/>
    </source>
</evidence>
<dbReference type="Proteomes" id="UP000217528">
    <property type="component" value="Unassembled WGS sequence"/>
</dbReference>
<dbReference type="EMBL" id="LMVN01000011">
    <property type="protein sequence ID" value="PAV07529.1"/>
    <property type="molecule type" value="Genomic_DNA"/>
</dbReference>
<reference evidence="1 2" key="1">
    <citation type="journal article" date="2017" name="BMC Genomics">
        <title>Genomic analysis of methanogenic archaea reveals a shift towards energy conservation.</title>
        <authorList>
            <person name="Gilmore S.P."/>
            <person name="Henske J.K."/>
            <person name="Sexton J.A."/>
            <person name="Solomon K.V."/>
            <person name="Seppala S."/>
            <person name="Yoo J.I."/>
            <person name="Huyett L.M."/>
            <person name="Pressman A."/>
            <person name="Cogan J.Z."/>
            <person name="Kivenson V."/>
            <person name="Peng X."/>
            <person name="Tan Y."/>
            <person name="Valentine D.L."/>
            <person name="O'Malley M.A."/>
        </authorList>
    </citation>
    <scope>NUCLEOTIDE SEQUENCE [LARGE SCALE GENOMIC DNA]</scope>
    <source>
        <strain evidence="1 2">1R-7</strain>
    </source>
</reference>
<organism evidence="1 2">
    <name type="scientific">Methanosphaera cuniculi</name>
    <dbReference type="NCBI Taxonomy" id="1077256"/>
    <lineage>
        <taxon>Archaea</taxon>
        <taxon>Methanobacteriati</taxon>
        <taxon>Methanobacteriota</taxon>
        <taxon>Methanomada group</taxon>
        <taxon>Methanobacteria</taxon>
        <taxon>Methanobacteriales</taxon>
        <taxon>Methanobacteriaceae</taxon>
        <taxon>Methanosphaera</taxon>
    </lineage>
</organism>
<keyword evidence="2" id="KW-1185">Reference proteome</keyword>
<accession>A0A2A2HDM1</accession>